<comment type="subunit">
    <text evidence="5">Component of the small ribosomal subunit. Mature ribosomes consist of a small (40S) and a large (60S) subunit. The 40S subunit contains about 33 different proteins and 1 molecule of RNA (18S). The 60S subunit contains about 49 different proteins and 3 molecules of RNA (28S, 5.8S and 5S).</text>
</comment>
<keyword evidence="10" id="KW-1185">Reference proteome</keyword>
<dbReference type="SMART" id="SM01397">
    <property type="entry name" value="Ribosomal_S3Ae"/>
    <property type="match status" value="1"/>
</dbReference>
<reference evidence="9 10" key="1">
    <citation type="submission" date="2023-08" db="EMBL/GenBank/DDBJ databases">
        <title>A Necator americanus chromosomal reference genome.</title>
        <authorList>
            <person name="Ilik V."/>
            <person name="Petrzelkova K.J."/>
            <person name="Pardy F."/>
            <person name="Fuh T."/>
            <person name="Niatou-Singa F.S."/>
            <person name="Gouil Q."/>
            <person name="Baker L."/>
            <person name="Ritchie M.E."/>
            <person name="Jex A.R."/>
            <person name="Gazzola D."/>
            <person name="Li H."/>
            <person name="Toshio Fujiwara R."/>
            <person name="Zhan B."/>
            <person name="Aroian R.V."/>
            <person name="Pafco B."/>
            <person name="Schwarz E.M."/>
        </authorList>
    </citation>
    <scope>NUCLEOTIDE SEQUENCE [LARGE SCALE GENOMIC DNA]</scope>
    <source>
        <strain evidence="9 10">Aroian</strain>
        <tissue evidence="9">Whole animal</tissue>
    </source>
</reference>
<evidence type="ECO:0000256" key="3">
    <source>
        <dbReference type="ARBA" id="ARBA00022980"/>
    </source>
</evidence>
<dbReference type="HAMAP" id="MF_03122">
    <property type="entry name" value="Ribosomal_eS1_euk"/>
    <property type="match status" value="1"/>
</dbReference>
<evidence type="ECO:0000256" key="2">
    <source>
        <dbReference type="ARBA" id="ARBA00022490"/>
    </source>
</evidence>
<keyword evidence="4 5" id="KW-0687">Ribonucleoprotein</keyword>
<feature type="initiator methionine" description="Removed" evidence="5">
    <location>
        <position position="32"/>
    </location>
</feature>
<sequence length="288" mass="32689">MMGSLLIFNENNYRLPLFLVAIYIFAWFPLIMAVGKNNNKMGKKGGKKKAVDPFARKEWYDIKAPSMFSNRQVGKTLINRTQGTKIASEGLKGRVFEVSLADLNDSEADFRKFKLVCEDVQGKNVLTNFHAMSMTRDKLCSIVKKWHTLIEANGVFKTTDGYVLHLFCIGFTKRSPNQVKKTTYTKASKVRKIRARMLELMKKEVSGCDLKEVCSKLIPDSIGKDIEKACHGLYPLQDVYIRKVKILKKPRLDIGRLMDMHGDSVTVGADGEKVDRPDDYEPPVQETV</sequence>
<dbReference type="Pfam" id="PF01015">
    <property type="entry name" value="Ribosomal_S3Ae"/>
    <property type="match status" value="1"/>
</dbReference>
<feature type="compositionally biased region" description="Basic and acidic residues" evidence="7">
    <location>
        <begin position="270"/>
        <end position="279"/>
    </location>
</feature>
<evidence type="ECO:0000313" key="10">
    <source>
        <dbReference type="Proteomes" id="UP001303046"/>
    </source>
</evidence>
<keyword evidence="8" id="KW-0812">Transmembrane</keyword>
<evidence type="ECO:0000313" key="9">
    <source>
        <dbReference type="EMBL" id="KAK6741090.1"/>
    </source>
</evidence>
<gene>
    <name evidence="9" type="primary">Necator_chrIII.g9898</name>
    <name evidence="9" type="ORF">RB195_009133</name>
</gene>
<dbReference type="PROSITE" id="PS01191">
    <property type="entry name" value="RIBOSOMAL_S3AE"/>
    <property type="match status" value="1"/>
</dbReference>
<keyword evidence="8" id="KW-0472">Membrane</keyword>
<evidence type="ECO:0000256" key="8">
    <source>
        <dbReference type="SAM" id="Phobius"/>
    </source>
</evidence>
<evidence type="ECO:0000256" key="4">
    <source>
        <dbReference type="ARBA" id="ARBA00023274"/>
    </source>
</evidence>
<accession>A0ABR1CUG5</accession>
<proteinExistence type="inferred from homology"/>
<protein>
    <recommendedName>
        <fullName evidence="5">Small ribosomal subunit protein eS1</fullName>
    </recommendedName>
</protein>
<dbReference type="InterPro" id="IPR018281">
    <property type="entry name" value="Ribosomal_eS1_CS"/>
</dbReference>
<keyword evidence="3 5" id="KW-0689">Ribosomal protein</keyword>
<dbReference type="PANTHER" id="PTHR11830">
    <property type="entry name" value="40S RIBOSOMAL PROTEIN S3A"/>
    <property type="match status" value="1"/>
</dbReference>
<dbReference type="Proteomes" id="UP001303046">
    <property type="component" value="Unassembled WGS sequence"/>
</dbReference>
<dbReference type="InterPro" id="IPR027500">
    <property type="entry name" value="Ribosomal_eS1_euk"/>
</dbReference>
<name>A0ABR1CUG5_NECAM</name>
<evidence type="ECO:0000256" key="5">
    <source>
        <dbReference type="HAMAP-Rule" id="MF_03122"/>
    </source>
</evidence>
<keyword evidence="2 5" id="KW-0963">Cytoplasm</keyword>
<comment type="caution">
    <text evidence="9">The sequence shown here is derived from an EMBL/GenBank/DDBJ whole genome shotgun (WGS) entry which is preliminary data.</text>
</comment>
<comment type="similarity">
    <text evidence="5 6">Belongs to the eukaryotic ribosomal protein eS1 family.</text>
</comment>
<comment type="subcellular location">
    <subcellularLocation>
        <location evidence="1 5">Cytoplasm</location>
    </subcellularLocation>
</comment>
<organism evidence="9 10">
    <name type="scientific">Necator americanus</name>
    <name type="common">Human hookworm</name>
    <dbReference type="NCBI Taxonomy" id="51031"/>
    <lineage>
        <taxon>Eukaryota</taxon>
        <taxon>Metazoa</taxon>
        <taxon>Ecdysozoa</taxon>
        <taxon>Nematoda</taxon>
        <taxon>Chromadorea</taxon>
        <taxon>Rhabditida</taxon>
        <taxon>Rhabditina</taxon>
        <taxon>Rhabditomorpha</taxon>
        <taxon>Strongyloidea</taxon>
        <taxon>Ancylostomatidae</taxon>
        <taxon>Bunostominae</taxon>
        <taxon>Necator</taxon>
    </lineage>
</organism>
<dbReference type="EMBL" id="JAVFWL010000003">
    <property type="protein sequence ID" value="KAK6741090.1"/>
    <property type="molecule type" value="Genomic_DNA"/>
</dbReference>
<evidence type="ECO:0000256" key="1">
    <source>
        <dbReference type="ARBA" id="ARBA00004496"/>
    </source>
</evidence>
<feature type="region of interest" description="Disordered" evidence="7">
    <location>
        <begin position="266"/>
        <end position="288"/>
    </location>
</feature>
<evidence type="ECO:0000256" key="7">
    <source>
        <dbReference type="SAM" id="MobiDB-lite"/>
    </source>
</evidence>
<keyword evidence="8" id="KW-1133">Transmembrane helix</keyword>
<dbReference type="InterPro" id="IPR001593">
    <property type="entry name" value="Ribosomal_eS1"/>
</dbReference>
<evidence type="ECO:0000256" key="6">
    <source>
        <dbReference type="RuleBase" id="RU000668"/>
    </source>
</evidence>
<feature type="transmembrane region" description="Helical" evidence="8">
    <location>
        <begin position="15"/>
        <end position="34"/>
    </location>
</feature>